<evidence type="ECO:0000313" key="2">
    <source>
        <dbReference type="EMBL" id="CAL4213147.1"/>
    </source>
</evidence>
<feature type="region of interest" description="Disordered" evidence="1">
    <location>
        <begin position="36"/>
        <end position="82"/>
    </location>
</feature>
<evidence type="ECO:0000256" key="1">
    <source>
        <dbReference type="SAM" id="MobiDB-lite"/>
    </source>
</evidence>
<reference evidence="2 3" key="1">
    <citation type="submission" date="2024-05" db="EMBL/GenBank/DDBJ databases">
        <authorList>
            <person name="Wallberg A."/>
        </authorList>
    </citation>
    <scope>NUCLEOTIDE SEQUENCE [LARGE SCALE GENOMIC DNA]</scope>
</reference>
<accession>A0AAV2SNP6</accession>
<proteinExistence type="predicted"/>
<name>A0AAV2SNP6_MEGNR</name>
<comment type="caution">
    <text evidence="2">The sequence shown here is derived from an EMBL/GenBank/DDBJ whole genome shotgun (WGS) entry which is preliminary data.</text>
</comment>
<protein>
    <submittedName>
        <fullName evidence="2">Uncharacterized protein</fullName>
    </submittedName>
</protein>
<feature type="compositionally biased region" description="Polar residues" evidence="1">
    <location>
        <begin position="56"/>
        <end position="73"/>
    </location>
</feature>
<dbReference type="AlphaFoldDB" id="A0AAV2SNP6"/>
<dbReference type="Proteomes" id="UP001497623">
    <property type="component" value="Unassembled WGS sequence"/>
</dbReference>
<feature type="non-terminal residue" evidence="2">
    <location>
        <position position="1"/>
    </location>
</feature>
<sequence length="118" mass="12842">DSSISAEENTSTTSETKCSSVPQCIFIVDDSSIATKKKSEPSVGEPTTPKEPKSFDSLSPSHSFGSSRRGSTLSERRGSCQPRWAVKKQSLVPYRLLMKGQMKVLENMGLVAFLAMPL</sequence>
<evidence type="ECO:0000313" key="3">
    <source>
        <dbReference type="Proteomes" id="UP001497623"/>
    </source>
</evidence>
<feature type="non-terminal residue" evidence="2">
    <location>
        <position position="118"/>
    </location>
</feature>
<keyword evidence="3" id="KW-1185">Reference proteome</keyword>
<gene>
    <name evidence="2" type="ORF">MNOR_LOCUS38501</name>
</gene>
<organism evidence="2 3">
    <name type="scientific">Meganyctiphanes norvegica</name>
    <name type="common">Northern krill</name>
    <name type="synonym">Thysanopoda norvegica</name>
    <dbReference type="NCBI Taxonomy" id="48144"/>
    <lineage>
        <taxon>Eukaryota</taxon>
        <taxon>Metazoa</taxon>
        <taxon>Ecdysozoa</taxon>
        <taxon>Arthropoda</taxon>
        <taxon>Crustacea</taxon>
        <taxon>Multicrustacea</taxon>
        <taxon>Malacostraca</taxon>
        <taxon>Eumalacostraca</taxon>
        <taxon>Eucarida</taxon>
        <taxon>Euphausiacea</taxon>
        <taxon>Euphausiidae</taxon>
        <taxon>Meganyctiphanes</taxon>
    </lineage>
</organism>
<dbReference type="EMBL" id="CAXKWB010088443">
    <property type="protein sequence ID" value="CAL4213147.1"/>
    <property type="molecule type" value="Genomic_DNA"/>
</dbReference>